<feature type="compositionally biased region" description="Basic residues" evidence="1">
    <location>
        <begin position="129"/>
        <end position="139"/>
    </location>
</feature>
<gene>
    <name evidence="2" type="ORF">Hypma_011008</name>
</gene>
<dbReference type="EMBL" id="LUEZ02000053">
    <property type="protein sequence ID" value="RDB21913.1"/>
    <property type="molecule type" value="Genomic_DNA"/>
</dbReference>
<comment type="caution">
    <text evidence="2">The sequence shown here is derived from an EMBL/GenBank/DDBJ whole genome shotgun (WGS) entry which is preliminary data.</text>
</comment>
<proteinExistence type="predicted"/>
<reference evidence="2" key="1">
    <citation type="submission" date="2018-04" db="EMBL/GenBank/DDBJ databases">
        <title>Whole genome sequencing of Hypsizygus marmoreus.</title>
        <authorList>
            <person name="Choi I.-G."/>
            <person name="Min B."/>
            <person name="Kim J.-G."/>
            <person name="Kim S."/>
            <person name="Oh Y.-L."/>
            <person name="Kong W.-S."/>
            <person name="Park H."/>
            <person name="Jeong J."/>
            <person name="Song E.-S."/>
        </authorList>
    </citation>
    <scope>NUCLEOTIDE SEQUENCE [LARGE SCALE GENOMIC DNA]</scope>
    <source>
        <strain evidence="2">51987-8</strain>
    </source>
</reference>
<dbReference type="OrthoDB" id="3892913at2759"/>
<feature type="region of interest" description="Disordered" evidence="1">
    <location>
        <begin position="55"/>
        <end position="237"/>
    </location>
</feature>
<feature type="compositionally biased region" description="Polar residues" evidence="1">
    <location>
        <begin position="197"/>
        <end position="220"/>
    </location>
</feature>
<evidence type="ECO:0000256" key="1">
    <source>
        <dbReference type="SAM" id="MobiDB-lite"/>
    </source>
</evidence>
<dbReference type="Proteomes" id="UP000076154">
    <property type="component" value="Unassembled WGS sequence"/>
</dbReference>
<accession>A0A369JQF9</accession>
<evidence type="ECO:0000313" key="2">
    <source>
        <dbReference type="EMBL" id="RDB21913.1"/>
    </source>
</evidence>
<sequence>MSFPWDQVKANTLRTICRDLGFSSSAPRETMVTFLNLAADEGLEKAQNWAENWHKQREEPISAASPATPKRKMGAVVSDYETRHKDKRARLSDPGPGVARRPVSRKAAAAKASIAAEAPTPSTANVTPKRARGRPRKNAPKATEEKPVSQSAPREIFDGVVLPAPHHAGKGKGREEDADMGDEAGPPQVNEDGEESSLASSNKENELRPSQPQHLPSNRPANGDAPDGPSTLRVLESSTVEFSASMTDDDMDAEGEVVTESEQVVFARPHTIPIIETHPAEQLSAEDVSQIEQFLNNVVANGRLL</sequence>
<organism evidence="2 3">
    <name type="scientific">Hypsizygus marmoreus</name>
    <name type="common">White beech mushroom</name>
    <name type="synonym">Agaricus marmoreus</name>
    <dbReference type="NCBI Taxonomy" id="39966"/>
    <lineage>
        <taxon>Eukaryota</taxon>
        <taxon>Fungi</taxon>
        <taxon>Dikarya</taxon>
        <taxon>Basidiomycota</taxon>
        <taxon>Agaricomycotina</taxon>
        <taxon>Agaricomycetes</taxon>
        <taxon>Agaricomycetidae</taxon>
        <taxon>Agaricales</taxon>
        <taxon>Tricholomatineae</taxon>
        <taxon>Lyophyllaceae</taxon>
        <taxon>Hypsizygus</taxon>
    </lineage>
</organism>
<feature type="compositionally biased region" description="Low complexity" evidence="1">
    <location>
        <begin position="98"/>
        <end position="119"/>
    </location>
</feature>
<name>A0A369JQF9_HYPMA</name>
<dbReference type="AlphaFoldDB" id="A0A369JQF9"/>
<dbReference type="STRING" id="39966.A0A369JQF9"/>
<protein>
    <submittedName>
        <fullName evidence="2">Uncharacterized protein</fullName>
    </submittedName>
</protein>
<keyword evidence="3" id="KW-1185">Reference proteome</keyword>
<evidence type="ECO:0000313" key="3">
    <source>
        <dbReference type="Proteomes" id="UP000076154"/>
    </source>
</evidence>
<dbReference type="InParanoid" id="A0A369JQF9"/>